<comment type="caution">
    <text evidence="2">The sequence shown here is derived from an EMBL/GenBank/DDBJ whole genome shotgun (WGS) entry which is preliminary data.</text>
</comment>
<keyword evidence="3" id="KW-1185">Reference proteome</keyword>
<sequence>MVVEKCLAFCGDAFVIIRHCRLLVTPCLVVLHGSTFWEKPRYFLSISLLTLNFLYLSNLILLFPDFK</sequence>
<dbReference type="Proteomes" id="UP001372338">
    <property type="component" value="Unassembled WGS sequence"/>
</dbReference>
<evidence type="ECO:0000313" key="2">
    <source>
        <dbReference type="EMBL" id="KAK7245838.1"/>
    </source>
</evidence>
<reference evidence="2 3" key="1">
    <citation type="submission" date="2024-01" db="EMBL/GenBank/DDBJ databases">
        <title>The genomes of 5 underutilized Papilionoideae crops provide insights into root nodulation and disease resistanc.</title>
        <authorList>
            <person name="Yuan L."/>
        </authorList>
    </citation>
    <scope>NUCLEOTIDE SEQUENCE [LARGE SCALE GENOMIC DNA]</scope>
    <source>
        <strain evidence="2">ZHUSHIDOU_FW_LH</strain>
        <tissue evidence="2">Leaf</tissue>
    </source>
</reference>
<evidence type="ECO:0000256" key="1">
    <source>
        <dbReference type="SAM" id="Phobius"/>
    </source>
</evidence>
<dbReference type="AlphaFoldDB" id="A0AAN9HUI9"/>
<keyword evidence="1" id="KW-1133">Transmembrane helix</keyword>
<keyword evidence="1" id="KW-0812">Transmembrane</keyword>
<gene>
    <name evidence="2" type="ORF">RIF29_40690</name>
</gene>
<accession>A0AAN9HUI9</accession>
<name>A0AAN9HUI9_CROPI</name>
<dbReference type="EMBL" id="JAYWIO010000008">
    <property type="protein sequence ID" value="KAK7245838.1"/>
    <property type="molecule type" value="Genomic_DNA"/>
</dbReference>
<keyword evidence="1" id="KW-0472">Membrane</keyword>
<evidence type="ECO:0000313" key="3">
    <source>
        <dbReference type="Proteomes" id="UP001372338"/>
    </source>
</evidence>
<protein>
    <submittedName>
        <fullName evidence="2">Uncharacterized protein</fullName>
    </submittedName>
</protein>
<organism evidence="2 3">
    <name type="scientific">Crotalaria pallida</name>
    <name type="common">Smooth rattlebox</name>
    <name type="synonym">Crotalaria striata</name>
    <dbReference type="NCBI Taxonomy" id="3830"/>
    <lineage>
        <taxon>Eukaryota</taxon>
        <taxon>Viridiplantae</taxon>
        <taxon>Streptophyta</taxon>
        <taxon>Embryophyta</taxon>
        <taxon>Tracheophyta</taxon>
        <taxon>Spermatophyta</taxon>
        <taxon>Magnoliopsida</taxon>
        <taxon>eudicotyledons</taxon>
        <taxon>Gunneridae</taxon>
        <taxon>Pentapetalae</taxon>
        <taxon>rosids</taxon>
        <taxon>fabids</taxon>
        <taxon>Fabales</taxon>
        <taxon>Fabaceae</taxon>
        <taxon>Papilionoideae</taxon>
        <taxon>50 kb inversion clade</taxon>
        <taxon>genistoids sensu lato</taxon>
        <taxon>core genistoids</taxon>
        <taxon>Crotalarieae</taxon>
        <taxon>Crotalaria</taxon>
    </lineage>
</organism>
<feature type="transmembrane region" description="Helical" evidence="1">
    <location>
        <begin position="42"/>
        <end position="63"/>
    </location>
</feature>
<proteinExistence type="predicted"/>